<evidence type="ECO:0000256" key="4">
    <source>
        <dbReference type="ARBA" id="ARBA00023172"/>
    </source>
</evidence>
<evidence type="ECO:0000256" key="5">
    <source>
        <dbReference type="PROSITE-ProRule" id="PRU01248"/>
    </source>
</evidence>
<gene>
    <name evidence="8" type="ORF">GJR95_20775</name>
</gene>
<dbReference type="KEGG" id="senf:GJR95_20775"/>
<dbReference type="Proteomes" id="UP000464577">
    <property type="component" value="Chromosome"/>
</dbReference>
<dbReference type="Pfam" id="PF13102">
    <property type="entry name" value="Phage_int_SAM_5"/>
    <property type="match status" value="1"/>
</dbReference>
<accession>A0A6P1VZU1</accession>
<comment type="similarity">
    <text evidence="1">Belongs to the 'phage' integrase family.</text>
</comment>
<dbReference type="InterPro" id="IPR011010">
    <property type="entry name" value="DNA_brk_join_enz"/>
</dbReference>
<dbReference type="GO" id="GO:0006310">
    <property type="term" value="P:DNA recombination"/>
    <property type="evidence" value="ECO:0007669"/>
    <property type="project" value="UniProtKB-KW"/>
</dbReference>
<dbReference type="GO" id="GO:0003677">
    <property type="term" value="F:DNA binding"/>
    <property type="evidence" value="ECO:0007669"/>
    <property type="project" value="UniProtKB-UniRule"/>
</dbReference>
<dbReference type="InterPro" id="IPR050090">
    <property type="entry name" value="Tyrosine_recombinase_XerCD"/>
</dbReference>
<dbReference type="Pfam" id="PF00589">
    <property type="entry name" value="Phage_integrase"/>
    <property type="match status" value="1"/>
</dbReference>
<evidence type="ECO:0000259" key="7">
    <source>
        <dbReference type="PROSITE" id="PS51900"/>
    </source>
</evidence>
<dbReference type="PANTHER" id="PTHR30349:SF64">
    <property type="entry name" value="PROPHAGE INTEGRASE INTD-RELATED"/>
    <property type="match status" value="1"/>
</dbReference>
<protein>
    <submittedName>
        <fullName evidence="8">Tyrosine-type recombinase/integrase</fullName>
    </submittedName>
</protein>
<dbReference type="SUPFAM" id="SSF56349">
    <property type="entry name" value="DNA breaking-rejoining enzymes"/>
    <property type="match status" value="1"/>
</dbReference>
<dbReference type="InterPro" id="IPR013762">
    <property type="entry name" value="Integrase-like_cat_sf"/>
</dbReference>
<dbReference type="Gene3D" id="1.10.443.10">
    <property type="entry name" value="Intergrase catalytic core"/>
    <property type="match status" value="1"/>
</dbReference>
<dbReference type="InterPro" id="IPR044068">
    <property type="entry name" value="CB"/>
</dbReference>
<organism evidence="8 9">
    <name type="scientific">Spirosoma endbachense</name>
    <dbReference type="NCBI Taxonomy" id="2666025"/>
    <lineage>
        <taxon>Bacteria</taxon>
        <taxon>Pseudomonadati</taxon>
        <taxon>Bacteroidota</taxon>
        <taxon>Cytophagia</taxon>
        <taxon>Cytophagales</taxon>
        <taxon>Cytophagaceae</taxon>
        <taxon>Spirosoma</taxon>
    </lineage>
</organism>
<dbReference type="PROSITE" id="PS51898">
    <property type="entry name" value="TYR_RECOMBINASE"/>
    <property type="match status" value="1"/>
</dbReference>
<sequence>MGKVTLKVVQKYESRIDGKKNIRLRITANRVSRYIATFINVAPSYFNPKGKRESSNWIRLNHPNHELFNNSLRKLYDRALAVIDKFGIFATADDVKAKLEKREDEVIEEDAEQSLTAFLQYAHTYLTRRGESATTETYANATKAFARFLVSRRKLDVEFADLTVSFVKEWRSWVLNHYKTNTAWLYHSRLKSLYFQALEDVEGLTSLPTVVSDPFRRVKIPKQRTQKVRLYEDEIERLAQLDLTWGSPMRRARDICLMMYYAHGMRVGDALRLRCQNYVIIETGGESEHRLIYIMSKTKKPKNVLLPQQCIDLLAPYRTQAVYPTDTLFPYLKKLIDAGYSPYQLRNKIKSKIVLIRDNLHKMAELTGIDKSISTHMFRHSFADLARRSNLDVMQIKKAMGHEQLNTTQIYMEDLEESAVDSIKDIFRTKSNVRPH</sequence>
<evidence type="ECO:0000256" key="3">
    <source>
        <dbReference type="ARBA" id="ARBA00023125"/>
    </source>
</evidence>
<feature type="domain" description="Core-binding (CB)" evidence="7">
    <location>
        <begin position="113"/>
        <end position="198"/>
    </location>
</feature>
<dbReference type="RefSeq" id="WP_162387701.1">
    <property type="nucleotide sequence ID" value="NZ_CP045997.1"/>
</dbReference>
<evidence type="ECO:0000259" key="6">
    <source>
        <dbReference type="PROSITE" id="PS51898"/>
    </source>
</evidence>
<dbReference type="AlphaFoldDB" id="A0A6P1VZU1"/>
<proteinExistence type="inferred from homology"/>
<dbReference type="GO" id="GO:0015074">
    <property type="term" value="P:DNA integration"/>
    <property type="evidence" value="ECO:0007669"/>
    <property type="project" value="UniProtKB-KW"/>
</dbReference>
<keyword evidence="4" id="KW-0233">DNA recombination</keyword>
<keyword evidence="2" id="KW-0229">DNA integration</keyword>
<dbReference type="EMBL" id="CP045997">
    <property type="protein sequence ID" value="QHV97290.1"/>
    <property type="molecule type" value="Genomic_DNA"/>
</dbReference>
<name>A0A6P1VZU1_9BACT</name>
<keyword evidence="3 5" id="KW-0238">DNA-binding</keyword>
<evidence type="ECO:0000313" key="8">
    <source>
        <dbReference type="EMBL" id="QHV97290.1"/>
    </source>
</evidence>
<evidence type="ECO:0000313" key="9">
    <source>
        <dbReference type="Proteomes" id="UP000464577"/>
    </source>
</evidence>
<dbReference type="InterPro" id="IPR025269">
    <property type="entry name" value="SAM-like_dom"/>
</dbReference>
<reference evidence="8 9" key="1">
    <citation type="submission" date="2019-11" db="EMBL/GenBank/DDBJ databases">
        <title>Spirosoma endbachense sp. nov., isolated from a natural salt meadow.</title>
        <authorList>
            <person name="Rojas J."/>
            <person name="Ambika Manirajan B."/>
            <person name="Ratering S."/>
            <person name="Suarez C."/>
            <person name="Geissler-Plaum R."/>
            <person name="Schnell S."/>
        </authorList>
    </citation>
    <scope>NUCLEOTIDE SEQUENCE [LARGE SCALE GENOMIC DNA]</scope>
    <source>
        <strain evidence="8 9">I-24</strain>
    </source>
</reference>
<dbReference type="InterPro" id="IPR010998">
    <property type="entry name" value="Integrase_recombinase_N"/>
</dbReference>
<keyword evidence="9" id="KW-1185">Reference proteome</keyword>
<dbReference type="PROSITE" id="PS51900">
    <property type="entry name" value="CB"/>
    <property type="match status" value="1"/>
</dbReference>
<dbReference type="Gene3D" id="1.10.150.130">
    <property type="match status" value="1"/>
</dbReference>
<feature type="domain" description="Tyr recombinase" evidence="6">
    <location>
        <begin position="225"/>
        <end position="425"/>
    </location>
</feature>
<dbReference type="PANTHER" id="PTHR30349">
    <property type="entry name" value="PHAGE INTEGRASE-RELATED"/>
    <property type="match status" value="1"/>
</dbReference>
<dbReference type="InterPro" id="IPR002104">
    <property type="entry name" value="Integrase_catalytic"/>
</dbReference>
<evidence type="ECO:0000256" key="2">
    <source>
        <dbReference type="ARBA" id="ARBA00022908"/>
    </source>
</evidence>
<evidence type="ECO:0000256" key="1">
    <source>
        <dbReference type="ARBA" id="ARBA00008857"/>
    </source>
</evidence>